<evidence type="ECO:0000259" key="11">
    <source>
        <dbReference type="Pfam" id="PF08545"/>
    </source>
</evidence>
<dbReference type="InterPro" id="IPR016039">
    <property type="entry name" value="Thiolase-like"/>
</dbReference>
<evidence type="ECO:0000313" key="13">
    <source>
        <dbReference type="Proteomes" id="UP001165492"/>
    </source>
</evidence>
<dbReference type="EMBL" id="JAJHJB010000060">
    <property type="protein sequence ID" value="MCC5468337.1"/>
    <property type="molecule type" value="Genomic_DNA"/>
</dbReference>
<keyword evidence="3 9" id="KW-0808">Transferase</keyword>
<protein>
    <recommendedName>
        <fullName evidence="9">Beta-ketoacyl-[acyl-carrier-protein] synthase III</fullName>
        <shortName evidence="9">Beta-ketoacyl-ACP synthase III</shortName>
        <shortName evidence="9">KAS III</shortName>
        <ecNumber evidence="9">2.3.1.180</ecNumber>
    </recommendedName>
    <alternativeName>
        <fullName evidence="9">3-oxoacyl-[acyl-carrier-protein] synthase 3</fullName>
    </alternativeName>
    <alternativeName>
        <fullName evidence="9">3-oxoacyl-[acyl-carrier-protein] synthase III</fullName>
    </alternativeName>
</protein>
<name>A0ABS8HYS2_9FIRM</name>
<dbReference type="PANTHER" id="PTHR43091">
    <property type="entry name" value="3-OXOACYL-[ACYL-CARRIER-PROTEIN] SYNTHASE"/>
    <property type="match status" value="1"/>
</dbReference>
<evidence type="ECO:0000256" key="5">
    <source>
        <dbReference type="ARBA" id="ARBA00023098"/>
    </source>
</evidence>
<dbReference type="Pfam" id="PF08541">
    <property type="entry name" value="ACP_syn_III_C"/>
    <property type="match status" value="1"/>
</dbReference>
<keyword evidence="2 9" id="KW-0444">Lipid biosynthesis</keyword>
<keyword evidence="9" id="KW-0963">Cytoplasm</keyword>
<proteinExistence type="inferred from homology"/>
<keyword evidence="8 9" id="KW-0012">Acyltransferase</keyword>
<keyword evidence="5 9" id="KW-0443">Lipid metabolism</keyword>
<comment type="catalytic activity">
    <reaction evidence="9">
        <text>malonyl-[ACP] + acetyl-CoA + H(+) = 3-oxobutanoyl-[ACP] + CO2 + CoA</text>
        <dbReference type="Rhea" id="RHEA:12080"/>
        <dbReference type="Rhea" id="RHEA-COMP:9623"/>
        <dbReference type="Rhea" id="RHEA-COMP:9625"/>
        <dbReference type="ChEBI" id="CHEBI:15378"/>
        <dbReference type="ChEBI" id="CHEBI:16526"/>
        <dbReference type="ChEBI" id="CHEBI:57287"/>
        <dbReference type="ChEBI" id="CHEBI:57288"/>
        <dbReference type="ChEBI" id="CHEBI:78449"/>
        <dbReference type="ChEBI" id="CHEBI:78450"/>
        <dbReference type="EC" id="2.3.1.180"/>
    </reaction>
</comment>
<comment type="similarity">
    <text evidence="1 9">Belongs to the thiolase-like superfamily. FabH family.</text>
</comment>
<feature type="region of interest" description="ACP-binding" evidence="9">
    <location>
        <begin position="256"/>
        <end position="260"/>
    </location>
</feature>
<dbReference type="RefSeq" id="WP_229537202.1">
    <property type="nucleotide sequence ID" value="NZ_JAJHJB010000060.1"/>
</dbReference>
<dbReference type="PANTHER" id="PTHR43091:SF1">
    <property type="entry name" value="BETA-KETOACYL-[ACYL-CARRIER-PROTEIN] SYNTHASE III, CHLOROPLASTIC"/>
    <property type="match status" value="1"/>
</dbReference>
<organism evidence="12 13">
    <name type="scientific">Pelosinus baikalensis</name>
    <dbReference type="NCBI Taxonomy" id="2892015"/>
    <lineage>
        <taxon>Bacteria</taxon>
        <taxon>Bacillati</taxon>
        <taxon>Bacillota</taxon>
        <taxon>Negativicutes</taxon>
        <taxon>Selenomonadales</taxon>
        <taxon>Sporomusaceae</taxon>
        <taxon>Pelosinus</taxon>
    </lineage>
</organism>
<keyword evidence="7 9" id="KW-0511">Multifunctional enzyme</keyword>
<gene>
    <name evidence="9" type="primary">fabH</name>
    <name evidence="12" type="ORF">LMF89_23665</name>
</gene>
<evidence type="ECO:0000313" key="12">
    <source>
        <dbReference type="EMBL" id="MCC5468337.1"/>
    </source>
</evidence>
<feature type="active site" evidence="9">
    <location>
        <position position="255"/>
    </location>
</feature>
<feature type="domain" description="Beta-ketoacyl-[acyl-carrier-protein] synthase III N-terminal" evidence="11">
    <location>
        <begin position="109"/>
        <end position="187"/>
    </location>
</feature>
<dbReference type="Pfam" id="PF08545">
    <property type="entry name" value="ACP_syn_III"/>
    <property type="match status" value="1"/>
</dbReference>
<comment type="caution">
    <text evidence="12">The sequence shown here is derived from an EMBL/GenBank/DDBJ whole genome shotgun (WGS) entry which is preliminary data.</text>
</comment>
<dbReference type="InterPro" id="IPR013751">
    <property type="entry name" value="ACP_syn_III_N"/>
</dbReference>
<evidence type="ECO:0000256" key="4">
    <source>
        <dbReference type="ARBA" id="ARBA00022832"/>
    </source>
</evidence>
<evidence type="ECO:0000256" key="1">
    <source>
        <dbReference type="ARBA" id="ARBA00008642"/>
    </source>
</evidence>
<accession>A0ABS8HYS2</accession>
<dbReference type="NCBIfam" id="TIGR00747">
    <property type="entry name" value="fabH"/>
    <property type="match status" value="1"/>
</dbReference>
<evidence type="ECO:0000256" key="3">
    <source>
        <dbReference type="ARBA" id="ARBA00022679"/>
    </source>
</evidence>
<comment type="subunit">
    <text evidence="9">Homodimer.</text>
</comment>
<dbReference type="InterPro" id="IPR004655">
    <property type="entry name" value="FabH"/>
</dbReference>
<feature type="active site" evidence="9">
    <location>
        <position position="115"/>
    </location>
</feature>
<sequence>MNDKCVGIIGLGSYVPQRIMTNKDLEQIMDTSDRWIVERTGIHERRVAAENESTSDLATKAAQKALEDAKISAAEIDLIIVATASPDMAFPATACVVQENIKAINAAAFDISAVCSGFLYALITGSQFIKAGMYRKVLVIGAETLSRFTDWSDRNTGMLFGDGAGAAVLGETPEGYGILGVDLGADGSGAELLKIPAGGSRHPATVETILQKQHFIHMNGNEVFKFAVKVMGETTLKALKNANLTENDITYLVPHQANIRIIRSAAKRLGLPMGKVVVNINKYGNTSAASIPIALDEAVKSGVIKSGDIVALAGFGGGLTWASSVMKWCK</sequence>
<comment type="function">
    <text evidence="9">Catalyzes the condensation reaction of fatty acid synthesis by the addition to an acyl acceptor of two carbons from malonyl-ACP. Catalyzes the first condensation reaction which initiates fatty acid synthesis and may therefore play a role in governing the total rate of fatty acid production. Possesses both acetoacetyl-ACP synthase and acetyl transacylase activities. Its substrate specificity determines the biosynthesis of branched-chain and/or straight-chain of fatty acids.</text>
</comment>
<evidence type="ECO:0000256" key="2">
    <source>
        <dbReference type="ARBA" id="ARBA00022516"/>
    </source>
</evidence>
<dbReference type="EC" id="2.3.1.180" evidence="9"/>
<keyword evidence="6 9" id="KW-0275">Fatty acid biosynthesis</keyword>
<dbReference type="HAMAP" id="MF_01815">
    <property type="entry name" value="FabH"/>
    <property type="match status" value="1"/>
</dbReference>
<keyword evidence="13" id="KW-1185">Reference proteome</keyword>
<keyword evidence="4 9" id="KW-0276">Fatty acid metabolism</keyword>
<dbReference type="SUPFAM" id="SSF53901">
    <property type="entry name" value="Thiolase-like"/>
    <property type="match status" value="1"/>
</dbReference>
<comment type="domain">
    <text evidence="9">The last Arg residue of the ACP-binding site is essential for the weak association between ACP/AcpP and FabH.</text>
</comment>
<comment type="subcellular location">
    <subcellularLocation>
        <location evidence="9">Cytoplasm</location>
    </subcellularLocation>
</comment>
<reference evidence="12" key="1">
    <citation type="submission" date="2021-11" db="EMBL/GenBank/DDBJ databases">
        <title>Description of a new species Pelosinus isolated from the bottom sediments of Lake Baikal.</title>
        <authorList>
            <person name="Zakharyuk A."/>
        </authorList>
    </citation>
    <scope>NUCLEOTIDE SEQUENCE</scope>
    <source>
        <strain evidence="12">Bkl1</strain>
    </source>
</reference>
<evidence type="ECO:0000256" key="6">
    <source>
        <dbReference type="ARBA" id="ARBA00023160"/>
    </source>
</evidence>
<dbReference type="InterPro" id="IPR013747">
    <property type="entry name" value="ACP_syn_III_C"/>
</dbReference>
<feature type="domain" description="Beta-ketoacyl-[acyl-carrier-protein] synthase III C-terminal" evidence="10">
    <location>
        <begin position="239"/>
        <end position="328"/>
    </location>
</feature>
<evidence type="ECO:0000259" key="10">
    <source>
        <dbReference type="Pfam" id="PF08541"/>
    </source>
</evidence>
<dbReference type="NCBIfam" id="NF006829">
    <property type="entry name" value="PRK09352.1"/>
    <property type="match status" value="1"/>
</dbReference>
<evidence type="ECO:0000256" key="7">
    <source>
        <dbReference type="ARBA" id="ARBA00023268"/>
    </source>
</evidence>
<dbReference type="CDD" id="cd00830">
    <property type="entry name" value="KAS_III"/>
    <property type="match status" value="1"/>
</dbReference>
<feature type="active site" evidence="9">
    <location>
        <position position="285"/>
    </location>
</feature>
<comment type="pathway">
    <text evidence="9">Lipid metabolism; fatty acid biosynthesis.</text>
</comment>
<dbReference type="Proteomes" id="UP001165492">
    <property type="component" value="Unassembled WGS sequence"/>
</dbReference>
<dbReference type="Gene3D" id="3.40.47.10">
    <property type="match status" value="1"/>
</dbReference>
<evidence type="ECO:0000256" key="8">
    <source>
        <dbReference type="ARBA" id="ARBA00023315"/>
    </source>
</evidence>
<evidence type="ECO:0000256" key="9">
    <source>
        <dbReference type="HAMAP-Rule" id="MF_01815"/>
    </source>
</evidence>